<dbReference type="Proteomes" id="UP000011750">
    <property type="component" value="Chromosome A01"/>
</dbReference>
<organism evidence="2 3">
    <name type="scientific">Brassica campestris</name>
    <name type="common">Field mustard</name>
    <dbReference type="NCBI Taxonomy" id="3711"/>
    <lineage>
        <taxon>Eukaryota</taxon>
        <taxon>Viridiplantae</taxon>
        <taxon>Streptophyta</taxon>
        <taxon>Embryophyta</taxon>
        <taxon>Tracheophyta</taxon>
        <taxon>Spermatophyta</taxon>
        <taxon>Magnoliopsida</taxon>
        <taxon>eudicotyledons</taxon>
        <taxon>Gunneridae</taxon>
        <taxon>Pentapetalae</taxon>
        <taxon>rosids</taxon>
        <taxon>malvids</taxon>
        <taxon>Brassicales</taxon>
        <taxon>Brassicaceae</taxon>
        <taxon>Brassiceae</taxon>
        <taxon>Brassica</taxon>
    </lineage>
</organism>
<reference evidence="2 3" key="2">
    <citation type="journal article" date="2018" name="Hortic Res">
        <title>Improved Brassica rapa reference genome by single-molecule sequencing and chromosome conformation capture technologies.</title>
        <authorList>
            <person name="Zhang L."/>
            <person name="Cai X."/>
            <person name="Wu J."/>
            <person name="Liu M."/>
            <person name="Grob S."/>
            <person name="Cheng F."/>
            <person name="Liang J."/>
            <person name="Cai C."/>
            <person name="Liu Z."/>
            <person name="Liu B."/>
            <person name="Wang F."/>
            <person name="Li S."/>
            <person name="Liu F."/>
            <person name="Li X."/>
            <person name="Cheng L."/>
            <person name="Yang W."/>
            <person name="Li M.H."/>
            <person name="Grossniklaus U."/>
            <person name="Zheng H."/>
            <person name="Wang X."/>
        </authorList>
    </citation>
    <scope>NUCLEOTIDE SEQUENCE [LARGE SCALE GENOMIC DNA]</scope>
    <source>
        <strain evidence="2 3">cv. Chiifu-401-42</strain>
    </source>
</reference>
<feature type="region of interest" description="Disordered" evidence="1">
    <location>
        <begin position="69"/>
        <end position="142"/>
    </location>
</feature>
<proteinExistence type="predicted"/>
<feature type="compositionally biased region" description="Basic and acidic residues" evidence="1">
    <location>
        <begin position="26"/>
        <end position="36"/>
    </location>
</feature>
<reference evidence="2" key="3">
    <citation type="submission" date="2023-03" db="UniProtKB">
        <authorList>
            <consortium name="EnsemblPlants"/>
        </authorList>
    </citation>
    <scope>IDENTIFICATION</scope>
    <source>
        <strain evidence="2">cv. Chiifu-401-42</strain>
    </source>
</reference>
<dbReference type="EnsemblPlants" id="Bra034138.1">
    <property type="protein sequence ID" value="Bra034138.1-P"/>
    <property type="gene ID" value="Bra034138"/>
</dbReference>
<name>M4EZ95_BRACM</name>
<dbReference type="InParanoid" id="M4EZ95"/>
<dbReference type="AlphaFoldDB" id="M4EZ95"/>
<dbReference type="Gramene" id="Bra034138.1">
    <property type="protein sequence ID" value="Bra034138.1-P"/>
    <property type="gene ID" value="Bra034138"/>
</dbReference>
<protein>
    <submittedName>
        <fullName evidence="2">Uncharacterized protein</fullName>
    </submittedName>
</protein>
<keyword evidence="3" id="KW-1185">Reference proteome</keyword>
<accession>M4EZ95</accession>
<feature type="region of interest" description="Disordered" evidence="1">
    <location>
        <begin position="1"/>
        <end position="53"/>
    </location>
</feature>
<dbReference type="HOGENOM" id="CLU_1818527_0_0_1"/>
<evidence type="ECO:0000313" key="2">
    <source>
        <dbReference type="EnsemblPlants" id="Bra034138.1-P"/>
    </source>
</evidence>
<feature type="compositionally biased region" description="Basic and acidic residues" evidence="1">
    <location>
        <begin position="69"/>
        <end position="93"/>
    </location>
</feature>
<reference evidence="2 3" key="1">
    <citation type="journal article" date="2011" name="Nat. Genet.">
        <title>The genome of the mesopolyploid crop species Brassica rapa.</title>
        <authorList>
            <consortium name="Brassica rapa Genome Sequencing Project Consortium"/>
            <person name="Wang X."/>
            <person name="Wang H."/>
            <person name="Wang J."/>
            <person name="Sun R."/>
            <person name="Wu J."/>
            <person name="Liu S."/>
            <person name="Bai Y."/>
            <person name="Mun J.H."/>
            <person name="Bancroft I."/>
            <person name="Cheng F."/>
            <person name="Huang S."/>
            <person name="Li X."/>
            <person name="Hua W."/>
            <person name="Wang J."/>
            <person name="Wang X."/>
            <person name="Freeling M."/>
            <person name="Pires J.C."/>
            <person name="Paterson A.H."/>
            <person name="Chalhoub B."/>
            <person name="Wang B."/>
            <person name="Hayward A."/>
            <person name="Sharpe A.G."/>
            <person name="Park B.S."/>
            <person name="Weisshaar B."/>
            <person name="Liu B."/>
            <person name="Li B."/>
            <person name="Liu B."/>
            <person name="Tong C."/>
            <person name="Song C."/>
            <person name="Duran C."/>
            <person name="Peng C."/>
            <person name="Geng C."/>
            <person name="Koh C."/>
            <person name="Lin C."/>
            <person name="Edwards D."/>
            <person name="Mu D."/>
            <person name="Shen D."/>
            <person name="Soumpourou E."/>
            <person name="Li F."/>
            <person name="Fraser F."/>
            <person name="Conant G."/>
            <person name="Lassalle G."/>
            <person name="King G.J."/>
            <person name="Bonnema G."/>
            <person name="Tang H."/>
            <person name="Wang H."/>
            <person name="Belcram H."/>
            <person name="Zhou H."/>
            <person name="Hirakawa H."/>
            <person name="Abe H."/>
            <person name="Guo H."/>
            <person name="Wang H."/>
            <person name="Jin H."/>
            <person name="Parkin I.A."/>
            <person name="Batley J."/>
            <person name="Kim J.S."/>
            <person name="Just J."/>
            <person name="Li J."/>
            <person name="Xu J."/>
            <person name="Deng J."/>
            <person name="Kim J.A."/>
            <person name="Li J."/>
            <person name="Yu J."/>
            <person name="Meng J."/>
            <person name="Wang J."/>
            <person name="Min J."/>
            <person name="Poulain J."/>
            <person name="Wang J."/>
            <person name="Hatakeyama K."/>
            <person name="Wu K."/>
            <person name="Wang L."/>
            <person name="Fang L."/>
            <person name="Trick M."/>
            <person name="Links M.G."/>
            <person name="Zhao M."/>
            <person name="Jin M."/>
            <person name="Ramchiary N."/>
            <person name="Drou N."/>
            <person name="Berkman P.J."/>
            <person name="Cai Q."/>
            <person name="Huang Q."/>
            <person name="Li R."/>
            <person name="Tabata S."/>
            <person name="Cheng S."/>
            <person name="Zhang S."/>
            <person name="Zhang S."/>
            <person name="Huang S."/>
            <person name="Sato S."/>
            <person name="Sun S."/>
            <person name="Kwon S.J."/>
            <person name="Choi S.R."/>
            <person name="Lee T.H."/>
            <person name="Fan W."/>
            <person name="Zhao X."/>
            <person name="Tan X."/>
            <person name="Xu X."/>
            <person name="Wang Y."/>
            <person name="Qiu Y."/>
            <person name="Yin Y."/>
            <person name="Li Y."/>
            <person name="Du Y."/>
            <person name="Liao Y."/>
            <person name="Lim Y."/>
            <person name="Narusaka Y."/>
            <person name="Wang Y."/>
            <person name="Wang Z."/>
            <person name="Li Z."/>
            <person name="Wang Z."/>
            <person name="Xiong Z."/>
            <person name="Zhang Z."/>
        </authorList>
    </citation>
    <scope>NUCLEOTIDE SEQUENCE [LARGE SCALE GENOMIC DNA]</scope>
    <source>
        <strain evidence="2 3">cv. Chiifu-401-42</strain>
    </source>
</reference>
<sequence length="142" mass="16160">MRVTNDFSDKIESDEALVGESTGNKPEQDPVRRDSAETIQPLEQRKSKAKRSCFSNRVPIKTIDLKPAEMKLIETGKTRRSRDHQTQESPGDKRHLRHKRTLEAKPRANKYTGAAGVSSEPKANGVTKRRACRRRHKPSNRC</sequence>
<evidence type="ECO:0000313" key="3">
    <source>
        <dbReference type="Proteomes" id="UP000011750"/>
    </source>
</evidence>
<evidence type="ECO:0000256" key="1">
    <source>
        <dbReference type="SAM" id="MobiDB-lite"/>
    </source>
</evidence>
<feature type="compositionally biased region" description="Basic residues" evidence="1">
    <location>
        <begin position="127"/>
        <end position="142"/>
    </location>
</feature>